<evidence type="ECO:0000313" key="3">
    <source>
        <dbReference type="EMBL" id="TMW59791.1"/>
    </source>
</evidence>
<feature type="compositionally biased region" description="Basic residues" evidence="1">
    <location>
        <begin position="90"/>
        <end position="99"/>
    </location>
</feature>
<dbReference type="EMBL" id="SPLM01000109">
    <property type="protein sequence ID" value="TMW59791.1"/>
    <property type="molecule type" value="Genomic_DNA"/>
</dbReference>
<comment type="caution">
    <text evidence="3">The sequence shown here is derived from an EMBL/GenBank/DDBJ whole genome shotgun (WGS) entry which is preliminary data.</text>
</comment>
<evidence type="ECO:0000313" key="4">
    <source>
        <dbReference type="Proteomes" id="UP000794436"/>
    </source>
</evidence>
<protein>
    <submittedName>
        <fullName evidence="3">Uncharacterized protein</fullName>
    </submittedName>
</protein>
<gene>
    <name evidence="3" type="ORF">Poli38472_004860</name>
</gene>
<dbReference type="PANTHER" id="PTHR35796:SF3">
    <property type="entry name" value="BHLH DOMAIN-CONTAINING PROTEIN"/>
    <property type="match status" value="1"/>
</dbReference>
<feature type="signal peptide" evidence="2">
    <location>
        <begin position="1"/>
        <end position="18"/>
    </location>
</feature>
<dbReference type="Proteomes" id="UP000794436">
    <property type="component" value="Unassembled WGS sequence"/>
</dbReference>
<reference evidence="3" key="1">
    <citation type="submission" date="2019-03" db="EMBL/GenBank/DDBJ databases">
        <title>Long read genome sequence of the mycoparasitic Pythium oligandrum ATCC 38472 isolated from sugarbeet rhizosphere.</title>
        <authorList>
            <person name="Gaulin E."/>
        </authorList>
    </citation>
    <scope>NUCLEOTIDE SEQUENCE</scope>
    <source>
        <strain evidence="3">ATCC 38472_TT</strain>
    </source>
</reference>
<feature type="region of interest" description="Disordered" evidence="1">
    <location>
        <begin position="67"/>
        <end position="106"/>
    </location>
</feature>
<evidence type="ECO:0000256" key="2">
    <source>
        <dbReference type="SAM" id="SignalP"/>
    </source>
</evidence>
<dbReference type="OrthoDB" id="69983at2759"/>
<dbReference type="AlphaFoldDB" id="A0A8K1FET6"/>
<proteinExistence type="predicted"/>
<keyword evidence="4" id="KW-1185">Reference proteome</keyword>
<sequence>MKCSSWFLCLTFTQVTMSQSGEYADDSILWLSEDGDTALDDAMLFVDELLMGDDSFLLDSALETATELESSRPNGEIGDRQTANSASTKGKTKSRKRPDRRKELEDLRATVSSLESKLSELKQEYRRVDAEDPLSRVWGGIASRQLDERRRTEVENLKLREMVEDKFRLIRKLEKLLKRPGGDEIALPTKRLRLTTGLSPLESPLVYEDLRQRVDANYAEVDSVFAKPIFDDAAVEPIRIVRLRGDHVNGAIVESVDQVVFPFGYMEVADAAWSLLKTHTLAEPLFSRHLHDVSLSDDTITKELKSVMDGTVYHAKLLCRRFIESNRVVIVTNMLVDPDSIGGKSMDGLYMRAGMWQVIQPASIDRPGRPAAVRRIYHTAVPEMYSLAEESEDSMEQRHRATILTNLVLKSVNTSVDFGNHQLESLLMDRMARLTLQ</sequence>
<evidence type="ECO:0000256" key="1">
    <source>
        <dbReference type="SAM" id="MobiDB-lite"/>
    </source>
</evidence>
<organism evidence="3 4">
    <name type="scientific">Pythium oligandrum</name>
    <name type="common">Mycoparasitic fungus</name>
    <dbReference type="NCBI Taxonomy" id="41045"/>
    <lineage>
        <taxon>Eukaryota</taxon>
        <taxon>Sar</taxon>
        <taxon>Stramenopiles</taxon>
        <taxon>Oomycota</taxon>
        <taxon>Peronosporomycetes</taxon>
        <taxon>Pythiales</taxon>
        <taxon>Pythiaceae</taxon>
        <taxon>Pythium</taxon>
    </lineage>
</organism>
<dbReference type="PANTHER" id="PTHR35796">
    <property type="entry name" value="HYPOTHETICAL CYTOSOLIC PROTEIN"/>
    <property type="match status" value="1"/>
</dbReference>
<name>A0A8K1FET6_PYTOL</name>
<feature type="chain" id="PRO_5035482934" evidence="2">
    <location>
        <begin position="19"/>
        <end position="437"/>
    </location>
</feature>
<accession>A0A8K1FET6</accession>
<keyword evidence="2" id="KW-0732">Signal</keyword>